<accession>A0A1B0G6I8</accession>
<dbReference type="Pfam" id="PF14895">
    <property type="entry name" value="PPPI_inhib"/>
    <property type="match status" value="4"/>
</dbReference>
<evidence type="ECO:0000313" key="2">
    <source>
        <dbReference type="Proteomes" id="UP000092444"/>
    </source>
</evidence>
<sequence>MIRIYTDDFLPKYVNGHWGWDAEKNCLQFSSRTADTREAGNEILPTCGFKYLASINQVEELIFRQEFQRPPTTYDADVILLQDIRSLVTFLAPPEIINQNFCEFINTKIVHRFLKALIIYFDYFLKLVEIVIIRRDEISGDKAQIQSIESNELKQVYSANLSQYRLLLAREYSDIVLGMGEVKKFHHLAPMINISWSIKDRAFHEAFLSFSTQVVWIALHRRDFHLIDMEMNRLFRSEHFSLSTHDRFNFTKAEARMLYGKNYRRCNYQSQSSPLIQELTNVEKHNLPILWIGKRKYLGNDVRILEIEMQFIINAAQLCLANISLGILGHPKYLYNTMLKLDWKAVRHHNFSETYDPYQIINQPYLNIPSRNQEELRKFYKTFQSRYKLETTMEYWTPAMVRKLSKVHSIVEYFKTEGILTDVWIRCTREDFFVPKYVNGRFSWNAEKERIQFDSREKAVKEAENTEFIITNGYKFASSMNQREESVFRKEFQRLDNTFDSDVILVEDIKNVVTFLSPRDVITQDFLSFLNSETVNLLLKALILYFENFLKVAEFILIRRDDICGENAQRESEESIKIKRVFSQHLSQYRILVAREYSKIVLCSGDLEAFYHVVPVTNVSMTKKDQNFHELFLAFCIQIVWIAMHRRCFNLIETEINRLFRSEHFQLRRSKIQFTNAEARLLYGKNYRRCNYRTQNSPLIQELTNVEKHNLPILWIGKRKYRGTDLRIMQLEMEFIVPACQLILIDTSRGILGHPKILYNTLLKFDWSMARKQNFTEGDDPYQLLRQPYLELPHLDEEKIRKLSRTYATDCELARMPRDKWTQAMVKKWARIKRVMKHFEDKGVLEEITLKCKNELQNNSQDLSVQEILKQYVNGHWVWNEENETFKFNSRYEATKNAAKEEFVVTGGYKFLASLNQLEELIFREDYQRSAKSSDVDVVTSHDVLNLVTFLAPDEMMNKNFLQLINSFAVRHLIKALVLYFSYFLKVVEFVLIRRDEKTSTLPSVENTQLKVILSSHLTQYRLLVARAYSTIIKGEGDVRKLHHIQPFIKISTTTSDRTLYEQLLAFCTQFIWITMHRRAYDVIDSEMNRLFRSEHFKLTRNEKIRFTATEARLLYGKNYRRHDYRNQSSPLIQELINVEKHNLPILWLGKRKYRGTDLRIKAIELEFIVSTAQSGIISASRGILGHPRHLYNTLLEPDWEAIRFSNYSKDYDPYYIVTQPSLKIPDLNEEEIRKLSETYDSYYTLATHTEFWSDEQINKWMRRSRTEGAVTDIWTRCSVELAEKSHGASIIDTLQRYVIKNLLHKRKPKKETRVRYKLFFPPKKISRVCMSNITAVQVRGHWCWSKERESFLCESRKEALSHAKKEAFMFTNNFRFSTNFDEADEHLFQQEFQRPSTTYDSDSILIQDVKNVVAFLAPATVMTTCLIDFMNTETANAFLKTLIMYFEYYLKIVEFILIERDESTAEDAQILSTEDTDMRRVYSTHLQQYRLLLAREYSRIILGDGDVKKFYHLTPIVNISKTAADKHFHESLLAFCTQAVWITMHRRAYDVIDMEMSRLFRSEHFKLTRYPRLEFNNPESQLLYGPNYKRSNYRTQCSPLIQELNNVSQHNLPILSIGKHKYNGTDLRIKQLEMEFMVDVAQLVLIGLSFGILGHPKELYSTHLKLDWEEVRKHNFSKSYDPYGIFTQPHLKIPNLNEEKLRLYAETYKPDFNVQYQIELWTPEMVRKWKIRDKFIRQFKAKDAFTDIWSKCSKELEDTSYGLDVQEIVKKFIADKTKHRKLRQKEISVKAKNLLSDNK</sequence>
<dbReference type="GO" id="GO:0019902">
    <property type="term" value="F:phosphatase binding"/>
    <property type="evidence" value="ECO:0007669"/>
    <property type="project" value="InterPro"/>
</dbReference>
<protein>
    <submittedName>
        <fullName evidence="1">Uncharacterized protein</fullName>
    </submittedName>
</protein>
<keyword evidence="2" id="KW-1185">Reference proteome</keyword>
<evidence type="ECO:0000313" key="1">
    <source>
        <dbReference type="EnsemblMetazoa" id="GMOY008932-PA"/>
    </source>
</evidence>
<name>A0A1B0G6I8_GLOMM</name>
<dbReference type="EnsemblMetazoa" id="GMOY008932-RA">
    <property type="protein sequence ID" value="GMOY008932-PA"/>
    <property type="gene ID" value="GMOY008932"/>
</dbReference>
<dbReference type="EMBL" id="CCAG010012808">
    <property type="status" value="NOT_ANNOTATED_CDS"/>
    <property type="molecule type" value="Genomic_DNA"/>
</dbReference>
<dbReference type="Proteomes" id="UP000092444">
    <property type="component" value="Unassembled WGS sequence"/>
</dbReference>
<reference evidence="1" key="1">
    <citation type="submission" date="2020-05" db="UniProtKB">
        <authorList>
            <consortium name="EnsemblMetazoa"/>
        </authorList>
    </citation>
    <scope>IDENTIFICATION</scope>
    <source>
        <strain evidence="1">Yale</strain>
    </source>
</reference>
<organism evidence="1 2">
    <name type="scientific">Glossina morsitans morsitans</name>
    <name type="common">Savannah tsetse fly</name>
    <dbReference type="NCBI Taxonomy" id="37546"/>
    <lineage>
        <taxon>Eukaryota</taxon>
        <taxon>Metazoa</taxon>
        <taxon>Ecdysozoa</taxon>
        <taxon>Arthropoda</taxon>
        <taxon>Hexapoda</taxon>
        <taxon>Insecta</taxon>
        <taxon>Pterygota</taxon>
        <taxon>Neoptera</taxon>
        <taxon>Endopterygota</taxon>
        <taxon>Diptera</taxon>
        <taxon>Brachycera</taxon>
        <taxon>Muscomorpha</taxon>
        <taxon>Hippoboscoidea</taxon>
        <taxon>Glossinidae</taxon>
        <taxon>Glossina</taxon>
    </lineage>
</organism>
<dbReference type="PANTHER" id="PTHR21055">
    <property type="entry name" value="PROTEIN PHOSPHATASE 1 REGULATORY SUBUNIT 36"/>
    <property type="match status" value="1"/>
</dbReference>
<dbReference type="InterPro" id="IPR026142">
    <property type="entry name" value="Pro_pase_1_reg_su_36"/>
</dbReference>
<dbReference type="PANTHER" id="PTHR21055:SF3">
    <property type="entry name" value="PROTEIN PHOSPHATASE 1 REGULATORY SUBUNIT 36"/>
    <property type="match status" value="1"/>
</dbReference>
<proteinExistence type="predicted"/>